<keyword evidence="2" id="KW-1185">Reference proteome</keyword>
<gene>
    <name evidence="1" type="ORF">SAMN05518684_101200</name>
</gene>
<dbReference type="AlphaFoldDB" id="A0A1H9PAT8"/>
<organism evidence="1 2">
    <name type="scientific">Salipaludibacillus aurantiacus</name>
    <dbReference type="NCBI Taxonomy" id="1601833"/>
    <lineage>
        <taxon>Bacteria</taxon>
        <taxon>Bacillati</taxon>
        <taxon>Bacillota</taxon>
        <taxon>Bacilli</taxon>
        <taxon>Bacillales</taxon>
        <taxon>Bacillaceae</taxon>
    </lineage>
</organism>
<sequence>MVKYKILKFTLLAGALIFLAGCLYPEEQRRQNQPVYEEQLQSVQSAVLRYQENTGVLPIKTRDADTPVFRKYPINFSQLVPAYLESPPGNSFESGGTFQYVLVTPEETPEVKLIDLRTVRVIQELERRVFQYRSEHRYAPVKEVAGNELLKLDYEKLNYDEEPVVESPFHPDHRLPLLLQTDGSIVIDYSLDIKFYLDEHGEDSYEEGDDLRWLLVEHSPFVPAYSIPQTAEDGEVVFKTAE</sequence>
<dbReference type="Proteomes" id="UP000198571">
    <property type="component" value="Unassembled WGS sequence"/>
</dbReference>
<dbReference type="STRING" id="1601833.SAMN05518684_101200"/>
<proteinExistence type="predicted"/>
<dbReference type="EMBL" id="FOGT01000001">
    <property type="protein sequence ID" value="SER44713.1"/>
    <property type="molecule type" value="Genomic_DNA"/>
</dbReference>
<reference evidence="2" key="1">
    <citation type="submission" date="2016-10" db="EMBL/GenBank/DDBJ databases">
        <authorList>
            <person name="Varghese N."/>
            <person name="Submissions S."/>
        </authorList>
    </citation>
    <scope>NUCLEOTIDE SEQUENCE [LARGE SCALE GENOMIC DNA]</scope>
    <source>
        <strain evidence="2">S9</strain>
    </source>
</reference>
<accession>A0A1H9PAT8</accession>
<dbReference type="RefSeq" id="WP_093047141.1">
    <property type="nucleotide sequence ID" value="NZ_FOGT01000001.1"/>
</dbReference>
<dbReference type="PROSITE" id="PS51257">
    <property type="entry name" value="PROKAR_LIPOPROTEIN"/>
    <property type="match status" value="1"/>
</dbReference>
<protein>
    <submittedName>
        <fullName evidence="1">Uncharacterized protein</fullName>
    </submittedName>
</protein>
<evidence type="ECO:0000313" key="2">
    <source>
        <dbReference type="Proteomes" id="UP000198571"/>
    </source>
</evidence>
<name>A0A1H9PAT8_9BACI</name>
<evidence type="ECO:0000313" key="1">
    <source>
        <dbReference type="EMBL" id="SER44713.1"/>
    </source>
</evidence>
<dbReference type="OrthoDB" id="2449131at2"/>